<feature type="signal peptide" evidence="22">
    <location>
        <begin position="1"/>
        <end position="29"/>
    </location>
</feature>
<dbReference type="PROSITE" id="PS50011">
    <property type="entry name" value="PROTEIN_KINASE_DOM"/>
    <property type="match status" value="1"/>
</dbReference>
<dbReference type="PROSITE" id="PS00108">
    <property type="entry name" value="PROTEIN_KINASE_ST"/>
    <property type="match status" value="1"/>
</dbReference>
<evidence type="ECO:0000256" key="14">
    <source>
        <dbReference type="ARBA" id="ARBA00023016"/>
    </source>
</evidence>
<evidence type="ECO:0000313" key="24">
    <source>
        <dbReference type="EMBL" id="KAL0269935.1"/>
    </source>
</evidence>
<dbReference type="GO" id="GO:0006986">
    <property type="term" value="P:response to unfolded protein"/>
    <property type="evidence" value="ECO:0007669"/>
    <property type="project" value="UniProtKB-KW"/>
</dbReference>
<dbReference type="EMBL" id="JARGDH010000004">
    <property type="protein sequence ID" value="KAL0269935.1"/>
    <property type="molecule type" value="Genomic_DNA"/>
</dbReference>
<evidence type="ECO:0000256" key="21">
    <source>
        <dbReference type="SAM" id="MobiDB-lite"/>
    </source>
</evidence>
<evidence type="ECO:0000256" key="17">
    <source>
        <dbReference type="ARBA" id="ARBA00023230"/>
    </source>
</evidence>
<dbReference type="PROSITE" id="PS00107">
    <property type="entry name" value="PROTEIN_KINASE_ATP"/>
    <property type="match status" value="1"/>
</dbReference>
<keyword evidence="7 22" id="KW-0732">Signal</keyword>
<dbReference type="EC" id="2.7.11.1" evidence="2"/>
<keyword evidence="16" id="KW-0325">Glycoprotein</keyword>
<keyword evidence="5" id="KW-0808">Transferase</keyword>
<keyword evidence="10" id="KW-0256">Endoplasmic reticulum</keyword>
<dbReference type="GO" id="GO:0005524">
    <property type="term" value="F:ATP binding"/>
    <property type="evidence" value="ECO:0007669"/>
    <property type="project" value="UniProtKB-UniRule"/>
</dbReference>
<dbReference type="InterPro" id="IPR008271">
    <property type="entry name" value="Ser/Thr_kinase_AS"/>
</dbReference>
<dbReference type="AlphaFoldDB" id="A0AAW2HKF6"/>
<dbReference type="GO" id="GO:0034976">
    <property type="term" value="P:response to endoplasmic reticulum stress"/>
    <property type="evidence" value="ECO:0007669"/>
    <property type="project" value="UniProtKB-ARBA"/>
</dbReference>
<dbReference type="InterPro" id="IPR015943">
    <property type="entry name" value="WD40/YVTN_repeat-like_dom_sf"/>
</dbReference>
<evidence type="ECO:0000256" key="20">
    <source>
        <dbReference type="PROSITE-ProRule" id="PRU10141"/>
    </source>
</evidence>
<dbReference type="PANTHER" id="PTHR11042">
    <property type="entry name" value="EUKARYOTIC TRANSLATION INITIATION FACTOR 2-ALPHA KINASE EIF2-ALPHA KINASE -RELATED"/>
    <property type="match status" value="1"/>
</dbReference>
<keyword evidence="6" id="KW-0812">Transmembrane</keyword>
<dbReference type="InterPro" id="IPR017441">
    <property type="entry name" value="Protein_kinase_ATP_BS"/>
</dbReference>
<evidence type="ECO:0000256" key="12">
    <source>
        <dbReference type="ARBA" id="ARBA00022845"/>
    </source>
</evidence>
<feature type="chain" id="PRO_5043609953" description="non-specific serine/threonine protein kinase" evidence="22">
    <location>
        <begin position="30"/>
        <end position="921"/>
    </location>
</feature>
<evidence type="ECO:0000256" key="9">
    <source>
        <dbReference type="ARBA" id="ARBA00022777"/>
    </source>
</evidence>
<comment type="caution">
    <text evidence="24">The sequence shown here is derived from an EMBL/GenBank/DDBJ whole genome shotgun (WGS) entry which is preliminary data.</text>
</comment>
<sequence>MISISTVRFLYPLLIVSILFSLLPSNVLSQKVKESLPFCGLLESYNRYVFVSTLDGRLTALNPDKGGSVVWSVHLGTESMLSCSIHKLELTNYGHLVRMIPSLSGGLYKFNGERLEAVPITVEHLLQASFKYSDDLVISGGKESQTFGVSLQSGKILYECSMKGCENSSRANDVGDILVIQRLGQTVRAIEPRTGSERWNFSVAQHDLKLLSECHDQESNELNFDLKVIVPDGLICATDVKDKNKILWQHRFNSPIVNAWQIRKGKLFLIDLFGGFQPEKLDMVISPSLYIGMHEKQLYIQESVLMQKKREEITMKMGQNLISNENYDISIPWKPVSASKNIAGLIAGDVHENLDELSQRQTTALSVLYASPYVDGSGFYLYSEDSAGIQNSLTVKDTHLREEDFEEDTPVQIVIVSLWYWWKEVFVISLTTAILFNVMFTRRFLLRRSGRLDSPVVEIIEGPVRGNDSGIDVTGEKSETELRSSPDFNSRYLTDFEPVACLGRGGFGVVFEAKNKIDDCHYAIKRIVLPISQESKDRVMREVKALAKLDHHHIVRYFHAWTECPPPGWQETHDRLLIDRLDMSSGLEPTSTRRKHIPLSTTSAMNSSRIEFKDGFIPPARSEISDSYIVFDEAYQKDSESKFSETKYKAESIVNVASESEESDRFTKSRVNRPKTLTFSERTCDLNCKPKDYLYIQMQLCQRESLRDWLTSHVDRDYNHVLRIFDQILQAVEHIHLHELIHRDLKPSNIFFSLDNEIKVGDFGLVTAMTEGDKQMSPCECSKVNMDKERHTAQVGTQLYMSPEQLSGKNYNYKVDIYSLGLILFELLVPFDSQMERSLVLADIKKDKYPEDFKKKYKTEYDLLRLMLSHSPDERPTTYGVRARLLKQDFHEQWHFDLPKRRRVSSKTSSTSRSSSEGSAD</sequence>
<feature type="binding site" evidence="20">
    <location>
        <position position="525"/>
    </location>
    <ligand>
        <name>ATP</name>
        <dbReference type="ChEBI" id="CHEBI:30616"/>
    </ligand>
</feature>
<feature type="domain" description="Protein kinase" evidence="23">
    <location>
        <begin position="496"/>
        <end position="894"/>
    </location>
</feature>
<keyword evidence="14" id="KW-0346">Stress response</keyword>
<evidence type="ECO:0000256" key="3">
    <source>
        <dbReference type="ARBA" id="ARBA00022527"/>
    </source>
</evidence>
<evidence type="ECO:0000256" key="16">
    <source>
        <dbReference type="ARBA" id="ARBA00023180"/>
    </source>
</evidence>
<comment type="subcellular location">
    <subcellularLocation>
        <location evidence="1">Endoplasmic reticulum membrane</location>
        <topology evidence="1">Single-pass type I membrane protein</topology>
    </subcellularLocation>
</comment>
<evidence type="ECO:0000256" key="18">
    <source>
        <dbReference type="ARBA" id="ARBA00037982"/>
    </source>
</evidence>
<dbReference type="SUPFAM" id="SSF56112">
    <property type="entry name" value="Protein kinase-like (PK-like)"/>
    <property type="match status" value="1"/>
</dbReference>
<gene>
    <name evidence="24" type="ORF">PYX00_007511</name>
</gene>
<evidence type="ECO:0000256" key="11">
    <source>
        <dbReference type="ARBA" id="ARBA00022840"/>
    </source>
</evidence>
<evidence type="ECO:0000256" key="15">
    <source>
        <dbReference type="ARBA" id="ARBA00023136"/>
    </source>
</evidence>
<dbReference type="InterPro" id="IPR011047">
    <property type="entry name" value="Quinoprotein_ADH-like_sf"/>
</dbReference>
<dbReference type="Pfam" id="PF00069">
    <property type="entry name" value="Pkinase"/>
    <property type="match status" value="2"/>
</dbReference>
<keyword evidence="12" id="KW-0810">Translation regulation</keyword>
<keyword evidence="17" id="KW-0834">Unfolded protein response</keyword>
<keyword evidence="3" id="KW-0723">Serine/threonine-protein kinase</keyword>
<evidence type="ECO:0000256" key="4">
    <source>
        <dbReference type="ARBA" id="ARBA00022553"/>
    </source>
</evidence>
<evidence type="ECO:0000256" key="13">
    <source>
        <dbReference type="ARBA" id="ARBA00022989"/>
    </source>
</evidence>
<keyword evidence="9" id="KW-0418">Kinase</keyword>
<feature type="compositionally biased region" description="Low complexity" evidence="21">
    <location>
        <begin position="906"/>
        <end position="921"/>
    </location>
</feature>
<reference evidence="24" key="1">
    <citation type="journal article" date="2024" name="Gigascience">
        <title>Chromosome-level genome of the poultry shaft louse Menopon gallinae provides insight into the host-switching and adaptive evolution of parasitic lice.</title>
        <authorList>
            <person name="Xu Y."/>
            <person name="Ma L."/>
            <person name="Liu S."/>
            <person name="Liang Y."/>
            <person name="Liu Q."/>
            <person name="He Z."/>
            <person name="Tian L."/>
            <person name="Duan Y."/>
            <person name="Cai W."/>
            <person name="Li H."/>
            <person name="Song F."/>
        </authorList>
    </citation>
    <scope>NUCLEOTIDE SEQUENCE</scope>
    <source>
        <strain evidence="24">Cailab_2023a</strain>
    </source>
</reference>
<dbReference type="InterPro" id="IPR000719">
    <property type="entry name" value="Prot_kinase_dom"/>
</dbReference>
<dbReference type="SMART" id="SM00220">
    <property type="entry name" value="S_TKc"/>
    <property type="match status" value="1"/>
</dbReference>
<comment type="similarity">
    <text evidence="18">Belongs to the protein kinase superfamily. Ser/Thr protein kinase family. GCN2 subfamily.</text>
</comment>
<proteinExistence type="inferred from homology"/>
<evidence type="ECO:0000256" key="19">
    <source>
        <dbReference type="ARBA" id="ARBA00041500"/>
    </source>
</evidence>
<dbReference type="InterPro" id="IPR011009">
    <property type="entry name" value="Kinase-like_dom_sf"/>
</dbReference>
<dbReference type="GO" id="GO:0004694">
    <property type="term" value="F:eukaryotic translation initiation factor 2alpha kinase activity"/>
    <property type="evidence" value="ECO:0007669"/>
    <property type="project" value="TreeGrafter"/>
</dbReference>
<keyword evidence="4" id="KW-0597">Phosphoprotein</keyword>
<evidence type="ECO:0000256" key="5">
    <source>
        <dbReference type="ARBA" id="ARBA00022679"/>
    </source>
</evidence>
<evidence type="ECO:0000256" key="2">
    <source>
        <dbReference type="ARBA" id="ARBA00012513"/>
    </source>
</evidence>
<name>A0AAW2HKF6_9NEOP</name>
<feature type="region of interest" description="Disordered" evidence="21">
    <location>
        <begin position="901"/>
        <end position="921"/>
    </location>
</feature>
<dbReference type="GO" id="GO:0005634">
    <property type="term" value="C:nucleus"/>
    <property type="evidence" value="ECO:0007669"/>
    <property type="project" value="TreeGrafter"/>
</dbReference>
<keyword evidence="15" id="KW-0472">Membrane</keyword>
<dbReference type="FunFam" id="1.10.510.10:FF:000251">
    <property type="entry name" value="eukaryotic translation initiation factor 2-alpha kinase 3"/>
    <property type="match status" value="1"/>
</dbReference>
<dbReference type="FunFam" id="3.30.200.20:FF:000193">
    <property type="entry name" value="Eukaryotic translation initiation factor 2-alpha kinase 3"/>
    <property type="match status" value="1"/>
</dbReference>
<dbReference type="SUPFAM" id="SSF50998">
    <property type="entry name" value="Quinoprotein alcohol dehydrogenase-like"/>
    <property type="match status" value="1"/>
</dbReference>
<dbReference type="Gene3D" id="2.130.10.10">
    <property type="entry name" value="YVTN repeat-like/Quinoprotein amine dehydrogenase"/>
    <property type="match status" value="1"/>
</dbReference>
<evidence type="ECO:0000256" key="6">
    <source>
        <dbReference type="ARBA" id="ARBA00022692"/>
    </source>
</evidence>
<evidence type="ECO:0000256" key="1">
    <source>
        <dbReference type="ARBA" id="ARBA00004115"/>
    </source>
</evidence>
<keyword evidence="8 20" id="KW-0547">Nucleotide-binding</keyword>
<dbReference type="InterPro" id="IPR018391">
    <property type="entry name" value="PQQ_b-propeller_rpt"/>
</dbReference>
<dbReference type="PANTHER" id="PTHR11042:SF91">
    <property type="entry name" value="EUKARYOTIC TRANSLATION INITIATION FACTOR 2-ALPHA KINASE"/>
    <property type="match status" value="1"/>
</dbReference>
<dbReference type="Gene3D" id="1.10.510.10">
    <property type="entry name" value="Transferase(Phosphotransferase) domain 1"/>
    <property type="match status" value="1"/>
</dbReference>
<accession>A0AAW2HKF6</accession>
<dbReference type="InterPro" id="IPR050339">
    <property type="entry name" value="CC_SR_Kinase"/>
</dbReference>
<keyword evidence="13" id="KW-1133">Transmembrane helix</keyword>
<dbReference type="GO" id="GO:0005789">
    <property type="term" value="C:endoplasmic reticulum membrane"/>
    <property type="evidence" value="ECO:0007669"/>
    <property type="project" value="UniProtKB-SubCell"/>
</dbReference>
<protein>
    <recommendedName>
        <fullName evidence="2">non-specific serine/threonine protein kinase</fullName>
        <ecNumber evidence="2">2.7.11.1</ecNumber>
    </recommendedName>
    <alternativeName>
        <fullName evidence="19">PRKR-like endoplasmic reticulum kinase</fullName>
    </alternativeName>
</protein>
<evidence type="ECO:0000259" key="23">
    <source>
        <dbReference type="PROSITE" id="PS50011"/>
    </source>
</evidence>
<dbReference type="Gene3D" id="3.30.200.20">
    <property type="entry name" value="Phosphorylase Kinase, domain 1"/>
    <property type="match status" value="1"/>
</dbReference>
<evidence type="ECO:0000256" key="22">
    <source>
        <dbReference type="SAM" id="SignalP"/>
    </source>
</evidence>
<evidence type="ECO:0000256" key="10">
    <source>
        <dbReference type="ARBA" id="ARBA00022824"/>
    </source>
</evidence>
<evidence type="ECO:0000256" key="8">
    <source>
        <dbReference type="ARBA" id="ARBA00022741"/>
    </source>
</evidence>
<dbReference type="SMART" id="SM00564">
    <property type="entry name" value="PQQ"/>
    <property type="match status" value="2"/>
</dbReference>
<keyword evidence="11 20" id="KW-0067">ATP-binding</keyword>
<organism evidence="24">
    <name type="scientific">Menopon gallinae</name>
    <name type="common">poultry shaft louse</name>
    <dbReference type="NCBI Taxonomy" id="328185"/>
    <lineage>
        <taxon>Eukaryota</taxon>
        <taxon>Metazoa</taxon>
        <taxon>Ecdysozoa</taxon>
        <taxon>Arthropoda</taxon>
        <taxon>Hexapoda</taxon>
        <taxon>Insecta</taxon>
        <taxon>Pterygota</taxon>
        <taxon>Neoptera</taxon>
        <taxon>Paraneoptera</taxon>
        <taxon>Psocodea</taxon>
        <taxon>Troctomorpha</taxon>
        <taxon>Phthiraptera</taxon>
        <taxon>Amblycera</taxon>
        <taxon>Menoponidae</taxon>
        <taxon>Menopon</taxon>
    </lineage>
</organism>
<evidence type="ECO:0000256" key="7">
    <source>
        <dbReference type="ARBA" id="ARBA00022729"/>
    </source>
</evidence>